<dbReference type="GO" id="GO:0006511">
    <property type="term" value="P:ubiquitin-dependent protein catabolic process"/>
    <property type="evidence" value="ECO:0007669"/>
    <property type="project" value="UniProtKB-UniRule"/>
</dbReference>
<dbReference type="AlphaFoldDB" id="A0A165RI79"/>
<evidence type="ECO:0000259" key="9">
    <source>
        <dbReference type="PROSITE" id="PS52048"/>
    </source>
</evidence>
<dbReference type="PROSITE" id="PS52048">
    <property type="entry name" value="UCH_DOMAIN"/>
    <property type="match status" value="1"/>
</dbReference>
<evidence type="ECO:0000256" key="6">
    <source>
        <dbReference type="ARBA" id="ARBA00022807"/>
    </source>
</evidence>
<evidence type="ECO:0000313" key="11">
    <source>
        <dbReference type="Proteomes" id="UP000076761"/>
    </source>
</evidence>
<sequence length="297" mass="32480">MAEGEDLLTESALSVVREYSDLENVEEYTLICAVRAVHDFSISNCTIQTMADAPGAKKAWIPLESNPEVFTELLHNLGVSESLAFTDVLSLDDRDLLSLVPRPVLGLVFVFPGQEISPAYQKARAEQEAGREVYQGSGPEEDVLWFKQTIGNACGLHALLHVVTNGPAREYIKHDSILSHFLDTAVPLTPKSRALVLEDSVELEAAHTAAAHKGDSVVPPDPNVEAQFGYIAFVKSQKNGHLYQMAGYYKGPIDMGPMGEDEDLLSKSALDAVREFIDREKGKTVNFSLLALVPVQD</sequence>
<dbReference type="CDD" id="cd09616">
    <property type="entry name" value="Peptidase_C12_UCH_L1_L3"/>
    <property type="match status" value="1"/>
</dbReference>
<evidence type="ECO:0000256" key="1">
    <source>
        <dbReference type="ARBA" id="ARBA00000707"/>
    </source>
</evidence>
<dbReference type="Pfam" id="PF01088">
    <property type="entry name" value="Peptidase_C12"/>
    <property type="match status" value="1"/>
</dbReference>
<organism evidence="10 11">
    <name type="scientific">Neolentinus lepideus HHB14362 ss-1</name>
    <dbReference type="NCBI Taxonomy" id="1314782"/>
    <lineage>
        <taxon>Eukaryota</taxon>
        <taxon>Fungi</taxon>
        <taxon>Dikarya</taxon>
        <taxon>Basidiomycota</taxon>
        <taxon>Agaricomycotina</taxon>
        <taxon>Agaricomycetes</taxon>
        <taxon>Gloeophyllales</taxon>
        <taxon>Gloeophyllaceae</taxon>
        <taxon>Neolentinus</taxon>
    </lineage>
</organism>
<feature type="domain" description="UCH catalytic" evidence="9">
    <location>
        <begin position="59"/>
        <end position="294"/>
    </location>
</feature>
<dbReference type="STRING" id="1314782.A0A165RI79"/>
<dbReference type="InParanoid" id="A0A165RI79"/>
<dbReference type="FunCoup" id="A0A165RI79">
    <property type="interactions" value="417"/>
</dbReference>
<keyword evidence="6 8" id="KW-0788">Thiol protease</keyword>
<dbReference type="EC" id="3.4.19.12" evidence="8"/>
<dbReference type="GO" id="GO:0004843">
    <property type="term" value="F:cysteine-type deubiquitinase activity"/>
    <property type="evidence" value="ECO:0007669"/>
    <property type="project" value="UniProtKB-EC"/>
</dbReference>
<comment type="caution">
    <text evidence="7">Lacks conserved residue(s) required for the propagation of feature annotation.</text>
</comment>
<accession>A0A165RI79</accession>
<evidence type="ECO:0000256" key="4">
    <source>
        <dbReference type="ARBA" id="ARBA00022786"/>
    </source>
</evidence>
<dbReference type="PANTHER" id="PTHR10589:SF17">
    <property type="entry name" value="UBIQUITIN CARBOXYL-TERMINAL HYDROLASE"/>
    <property type="match status" value="1"/>
</dbReference>
<keyword evidence="3 8" id="KW-0645">Protease</keyword>
<evidence type="ECO:0000256" key="7">
    <source>
        <dbReference type="PROSITE-ProRule" id="PRU01393"/>
    </source>
</evidence>
<dbReference type="SUPFAM" id="SSF54001">
    <property type="entry name" value="Cysteine proteinases"/>
    <property type="match status" value="1"/>
</dbReference>
<dbReference type="GO" id="GO:0016579">
    <property type="term" value="P:protein deubiquitination"/>
    <property type="evidence" value="ECO:0007669"/>
    <property type="project" value="TreeGrafter"/>
</dbReference>
<dbReference type="Gene3D" id="3.40.532.10">
    <property type="entry name" value="Peptidase C12, ubiquitin carboxyl-terminal hydrolase"/>
    <property type="match status" value="1"/>
</dbReference>
<evidence type="ECO:0000256" key="8">
    <source>
        <dbReference type="RuleBase" id="RU361215"/>
    </source>
</evidence>
<keyword evidence="5 8" id="KW-0378">Hydrolase</keyword>
<keyword evidence="4 8" id="KW-0833">Ubl conjugation pathway</keyword>
<comment type="catalytic activity">
    <reaction evidence="1 8">
        <text>Thiol-dependent hydrolysis of ester, thioester, amide, peptide and isopeptide bonds formed by the C-terminal Gly of ubiquitin (a 76-residue protein attached to proteins as an intracellular targeting signal).</text>
        <dbReference type="EC" id="3.4.19.12"/>
    </reaction>
</comment>
<dbReference type="InterPro" id="IPR036959">
    <property type="entry name" value="Peptidase_C12_UCH_sf"/>
</dbReference>
<evidence type="ECO:0000256" key="3">
    <source>
        <dbReference type="ARBA" id="ARBA00022670"/>
    </source>
</evidence>
<dbReference type="GO" id="GO:0005737">
    <property type="term" value="C:cytoplasm"/>
    <property type="evidence" value="ECO:0007669"/>
    <property type="project" value="TreeGrafter"/>
</dbReference>
<dbReference type="PRINTS" id="PR00707">
    <property type="entry name" value="UBCTHYDRLASE"/>
</dbReference>
<evidence type="ECO:0000256" key="2">
    <source>
        <dbReference type="ARBA" id="ARBA00009326"/>
    </source>
</evidence>
<dbReference type="InterPro" id="IPR001578">
    <property type="entry name" value="Peptidase_C12_UCH"/>
</dbReference>
<dbReference type="Proteomes" id="UP000076761">
    <property type="component" value="Unassembled WGS sequence"/>
</dbReference>
<dbReference type="OrthoDB" id="427186at2759"/>
<protein>
    <recommendedName>
        <fullName evidence="8">Ubiquitin carboxyl-terminal hydrolase</fullName>
        <ecNumber evidence="8">3.4.19.12</ecNumber>
    </recommendedName>
</protein>
<name>A0A165RI79_9AGAM</name>
<dbReference type="InterPro" id="IPR038765">
    <property type="entry name" value="Papain-like_cys_pep_sf"/>
</dbReference>
<gene>
    <name evidence="10" type="ORF">NEOLEDRAFT_1136024</name>
</gene>
<evidence type="ECO:0000313" key="10">
    <source>
        <dbReference type="EMBL" id="KZT23847.1"/>
    </source>
</evidence>
<dbReference type="EMBL" id="KV425582">
    <property type="protein sequence ID" value="KZT23847.1"/>
    <property type="molecule type" value="Genomic_DNA"/>
</dbReference>
<dbReference type="PANTHER" id="PTHR10589">
    <property type="entry name" value="UBIQUITIN CARBOXYL-TERMINAL HYDROLASE"/>
    <property type="match status" value="1"/>
</dbReference>
<comment type="similarity">
    <text evidence="2 7 8">Belongs to the peptidase C12 family.</text>
</comment>
<keyword evidence="11" id="KW-1185">Reference proteome</keyword>
<reference evidence="10 11" key="1">
    <citation type="journal article" date="2016" name="Mol. Biol. Evol.">
        <title>Comparative Genomics of Early-Diverging Mushroom-Forming Fungi Provides Insights into the Origins of Lignocellulose Decay Capabilities.</title>
        <authorList>
            <person name="Nagy L.G."/>
            <person name="Riley R."/>
            <person name="Tritt A."/>
            <person name="Adam C."/>
            <person name="Daum C."/>
            <person name="Floudas D."/>
            <person name="Sun H."/>
            <person name="Yadav J.S."/>
            <person name="Pangilinan J."/>
            <person name="Larsson K.H."/>
            <person name="Matsuura K."/>
            <person name="Barry K."/>
            <person name="Labutti K."/>
            <person name="Kuo R."/>
            <person name="Ohm R.A."/>
            <person name="Bhattacharya S.S."/>
            <person name="Shirouzu T."/>
            <person name="Yoshinaga Y."/>
            <person name="Martin F.M."/>
            <person name="Grigoriev I.V."/>
            <person name="Hibbett D.S."/>
        </authorList>
    </citation>
    <scope>NUCLEOTIDE SEQUENCE [LARGE SCALE GENOMIC DNA]</scope>
    <source>
        <strain evidence="10 11">HHB14362 ss-1</strain>
    </source>
</reference>
<evidence type="ECO:0000256" key="5">
    <source>
        <dbReference type="ARBA" id="ARBA00022801"/>
    </source>
</evidence>
<dbReference type="FunFam" id="3.40.532.10:FF:000006">
    <property type="entry name" value="Ubiquitin carboxyl-terminal hydrolase"/>
    <property type="match status" value="1"/>
</dbReference>
<proteinExistence type="inferred from homology"/>